<sequence>PLLVDHSYIHDDLIDESRSVGGTQPQQGGGGSGGGSGSGSGTIAPNVDSSYIEKYINDIKDQFKPLFSGIDLIKIKEVPEKEGIIFKHINYMITHDLKIGGTSSGTKKVIRRYSDFVWYVKLFLNKANFYESLYVLLTIFI</sequence>
<reference evidence="2 3" key="1">
    <citation type="submission" date="2013-12" db="EMBL/GenBank/DDBJ databases">
        <title>The Genome Sequence of Candida albicans P78048.</title>
        <authorList>
            <consortium name="The Broad Institute Genome Sequencing Platform"/>
            <consortium name="The Broad Institute Genome Sequencing Center for Infectious Disease"/>
            <person name="Cuomo C."/>
            <person name="Bennett R."/>
            <person name="Hirakawa M."/>
            <person name="Noverr M."/>
            <person name="Mitchell A."/>
            <person name="Young S.K."/>
            <person name="Zeng Q."/>
            <person name="Gargeya S."/>
            <person name="Fitzgerald M."/>
            <person name="Abouelleil A."/>
            <person name="Alvarado L."/>
            <person name="Berlin A.M."/>
            <person name="Chapman S.B."/>
            <person name="Dewar J."/>
            <person name="Goldberg J."/>
            <person name="Griggs A."/>
            <person name="Gujja S."/>
            <person name="Hansen M."/>
            <person name="Howarth C."/>
            <person name="Imamovic A."/>
            <person name="Larimer J."/>
            <person name="McCowan C."/>
            <person name="Murphy C."/>
            <person name="Pearson M."/>
            <person name="Priest M."/>
            <person name="Roberts A."/>
            <person name="Saif S."/>
            <person name="Shea T."/>
            <person name="Sykes S."/>
            <person name="Wortman J."/>
            <person name="Nusbaum C."/>
            <person name="Birren B."/>
        </authorList>
    </citation>
    <scope>NUCLEOTIDE SEQUENCE [LARGE SCALE GENOMIC DNA]</scope>
    <source>
        <strain evidence="2 3">P78048</strain>
    </source>
</reference>
<dbReference type="PANTHER" id="PTHR47554">
    <property type="entry name" value="SORTING NEXIN MVP1"/>
    <property type="match status" value="1"/>
</dbReference>
<proteinExistence type="predicted"/>
<protein>
    <submittedName>
        <fullName evidence="2">Sorting nexin MVP1</fullName>
    </submittedName>
</protein>
<feature type="compositionally biased region" description="Gly residues" evidence="1">
    <location>
        <begin position="27"/>
        <end position="40"/>
    </location>
</feature>
<dbReference type="PANTHER" id="PTHR47554:SF1">
    <property type="entry name" value="SORTING NEXIN MVP1"/>
    <property type="match status" value="1"/>
</dbReference>
<dbReference type="GO" id="GO:0006623">
    <property type="term" value="P:protein targeting to vacuole"/>
    <property type="evidence" value="ECO:0007669"/>
    <property type="project" value="TreeGrafter"/>
</dbReference>
<name>A0AB34PN61_CANAX</name>
<dbReference type="GO" id="GO:0005829">
    <property type="term" value="C:cytosol"/>
    <property type="evidence" value="ECO:0007669"/>
    <property type="project" value="GOC"/>
</dbReference>
<evidence type="ECO:0000313" key="3">
    <source>
        <dbReference type="Proteomes" id="UP000030161"/>
    </source>
</evidence>
<organism evidence="2 3">
    <name type="scientific">Candida albicans P78048</name>
    <dbReference type="NCBI Taxonomy" id="1094989"/>
    <lineage>
        <taxon>Eukaryota</taxon>
        <taxon>Fungi</taxon>
        <taxon>Dikarya</taxon>
        <taxon>Ascomycota</taxon>
        <taxon>Saccharomycotina</taxon>
        <taxon>Pichiomycetes</taxon>
        <taxon>Debaryomycetaceae</taxon>
        <taxon>Candida/Lodderomyces clade</taxon>
        <taxon>Candida</taxon>
    </lineage>
</organism>
<evidence type="ECO:0000313" key="2">
    <source>
        <dbReference type="EMBL" id="KGR05503.1"/>
    </source>
</evidence>
<dbReference type="InterPro" id="IPR036871">
    <property type="entry name" value="PX_dom_sf"/>
</dbReference>
<feature type="region of interest" description="Disordered" evidence="1">
    <location>
        <begin position="15"/>
        <end position="45"/>
    </location>
</feature>
<evidence type="ECO:0000256" key="1">
    <source>
        <dbReference type="SAM" id="MobiDB-lite"/>
    </source>
</evidence>
<gene>
    <name evidence="2" type="ORF">MG3_05072</name>
</gene>
<dbReference type="GO" id="GO:0032266">
    <property type="term" value="F:phosphatidylinositol-3-phosphate binding"/>
    <property type="evidence" value="ECO:0007669"/>
    <property type="project" value="TreeGrafter"/>
</dbReference>
<dbReference type="GO" id="GO:0042147">
    <property type="term" value="P:retrograde transport, endosome to Golgi"/>
    <property type="evidence" value="ECO:0007669"/>
    <property type="project" value="InterPro"/>
</dbReference>
<comment type="caution">
    <text evidence="2">The sequence shown here is derived from an EMBL/GenBank/DDBJ whole genome shotgun (WGS) entry which is preliminary data.</text>
</comment>
<feature type="non-terminal residue" evidence="2">
    <location>
        <position position="1"/>
    </location>
</feature>
<dbReference type="InterPro" id="IPR028662">
    <property type="entry name" value="SNX8/Mvp1"/>
</dbReference>
<dbReference type="SUPFAM" id="SSF64268">
    <property type="entry name" value="PX domain"/>
    <property type="match status" value="1"/>
</dbReference>
<dbReference type="EMBL" id="AJIX01000039">
    <property type="protein sequence ID" value="KGR05503.1"/>
    <property type="molecule type" value="Genomic_DNA"/>
</dbReference>
<dbReference type="Proteomes" id="UP000030161">
    <property type="component" value="Unassembled WGS sequence"/>
</dbReference>
<dbReference type="GO" id="GO:0005768">
    <property type="term" value="C:endosome"/>
    <property type="evidence" value="ECO:0007669"/>
    <property type="project" value="TreeGrafter"/>
</dbReference>
<accession>A0AB34PN61</accession>
<dbReference type="AlphaFoldDB" id="A0AB34PN61"/>